<evidence type="ECO:0000313" key="1">
    <source>
        <dbReference type="EMBL" id="KKB76954.1"/>
    </source>
</evidence>
<organism evidence="2 3">
    <name type="scientific">Devosia soli</name>
    <dbReference type="NCBI Taxonomy" id="361041"/>
    <lineage>
        <taxon>Bacteria</taxon>
        <taxon>Pseudomonadati</taxon>
        <taxon>Pseudomonadota</taxon>
        <taxon>Alphaproteobacteria</taxon>
        <taxon>Hyphomicrobiales</taxon>
        <taxon>Devosiaceae</taxon>
        <taxon>Devosia</taxon>
    </lineage>
</organism>
<dbReference type="PATRIC" id="fig|361041.3.peg.123"/>
<dbReference type="AlphaFoldDB" id="A0A0F5LBZ5"/>
<keyword evidence="3" id="KW-1185">Reference proteome</keyword>
<accession>A0A0F5LBZ5</accession>
<name>A0A0F5LBZ5_9HYPH</name>
<gene>
    <name evidence="2" type="ORF">VW35_04105</name>
    <name evidence="1" type="ORF">VW35_15770</name>
</gene>
<evidence type="ECO:0000313" key="2">
    <source>
        <dbReference type="EMBL" id="KKB79709.1"/>
    </source>
</evidence>
<feature type="non-terminal residue" evidence="2">
    <location>
        <position position="1"/>
    </location>
</feature>
<evidence type="ECO:0000313" key="3">
    <source>
        <dbReference type="Proteomes" id="UP000033514"/>
    </source>
</evidence>
<dbReference type="Proteomes" id="UP000033514">
    <property type="component" value="Unassembled WGS sequence"/>
</dbReference>
<sequence length="34" mass="3781">SRIHLSHAQLLALVEGMDWKRVHAVTESRPQSAG</sequence>
<dbReference type="EMBL" id="LAJG01000034">
    <property type="protein sequence ID" value="KKB76954.1"/>
    <property type="molecule type" value="Genomic_DNA"/>
</dbReference>
<comment type="caution">
    <text evidence="2">The sequence shown here is derived from an EMBL/GenBank/DDBJ whole genome shotgun (WGS) entry which is preliminary data.</text>
</comment>
<dbReference type="EMBL" id="LAJG01000014">
    <property type="protein sequence ID" value="KKB79709.1"/>
    <property type="molecule type" value="Genomic_DNA"/>
</dbReference>
<proteinExistence type="predicted"/>
<protein>
    <submittedName>
        <fullName evidence="2">Transposase</fullName>
    </submittedName>
</protein>
<reference evidence="2 3" key="1">
    <citation type="submission" date="2015-03" db="EMBL/GenBank/DDBJ databases">
        <authorList>
            <person name="Hassan Y.I."/>
            <person name="Lepp D."/>
            <person name="Zhou T."/>
        </authorList>
    </citation>
    <scope>NUCLEOTIDE SEQUENCE [LARGE SCALE GENOMIC DNA]</scope>
    <source>
        <strain evidence="2 3">GH2-10</strain>
    </source>
</reference>